<feature type="compositionally biased region" description="Basic and acidic residues" evidence="12">
    <location>
        <begin position="1158"/>
        <end position="1175"/>
    </location>
</feature>
<feature type="compositionally biased region" description="Polar residues" evidence="12">
    <location>
        <begin position="60"/>
        <end position="74"/>
    </location>
</feature>
<dbReference type="CDD" id="cd17546">
    <property type="entry name" value="REC_hyHK_CKI1_RcsC-like"/>
    <property type="match status" value="1"/>
</dbReference>
<dbReference type="Gene3D" id="3.40.50.2300">
    <property type="match status" value="1"/>
</dbReference>
<keyword evidence="9" id="KW-0902">Two-component regulatory system</keyword>
<evidence type="ECO:0000256" key="7">
    <source>
        <dbReference type="ARBA" id="ARBA00022840"/>
    </source>
</evidence>
<accession>A0A1S8BLZ1</accession>
<evidence type="ECO:0000256" key="9">
    <source>
        <dbReference type="ARBA" id="ARBA00023012"/>
    </source>
</evidence>
<sequence>MSQHADSEAEPSSQGNTGDAAEPSAPQVGQQGTPPPQPTSHSRTKRIVTDDLAGRPFSPPNASNNIFSPTSDVGSLSPGIDDRVFPIRSVVLMDPTPTPTNRDRQEGYFQNLARASETRRYSVTSGSTKSTESRASSKPRPANQQPGAADAASKRGVDPRLPQQIFSDMVSNKSGSDAGGLHSSDRLSSGAPSISGHSATESLGDTPLVTARFKHIVSDGGHAIITGRDGETLQRCEDEPIHIPGAIQSFGLLIAFEEESDGKLIVRVVSENSPKIIGYSPKQLFALENFCDILSEEQADNLLDHVDFIRDEDADVATNGPEVFTLTIRGPDRKARKFWCAMHVNPAHPHLVICEFELEDDSVNPLVPSSELAPDMPEDTLQSNPTAEEFAESTQNISRPLRVLRSARKRKGEAAAMEVFNIMSQVQEQLAAAPNLDHFLKVLVGVVKELTGFHRVMVYQFDAAWNGRVVTELVDPRATKDLYKGLNFPASDIPKQARDLYKVNRVRLLYDRDHVTARLVCRTMEDLETPLDLTYAYLRAMSPIHLKYLGNMAVRSSMSISINAFDELWGLIACHSYGSNGMRVSFPIRKMCRLVGDSASRNIERLSYASRLQARKLINTVPTQHNPSGYIIASSDDLLKLFDADFGLLSIRDETKILGRLDQTQEALAMLEYLRMRKIPSVTTSQDVSTDFPDLRYPPGFQNIAGMLVVPLSASGTDFIVFFRRGQLKEVKWAGNPYEKFIKEGTEGYLEPRKSFKTWSETVVGKCREWTDEEIETAAVLCLVYGKFIEVWRQKEAALQSSQLTRLLLANSAHEVRTPLNAIINYLEIALEGTLDNETRENLAKSHSASKSLIYVINDLLDLTKTEEGGALIKGEVFDLKTTFQEATDAFAGDAKRKKISYEVMEHPGVPQKVIGDQRRVRQAISNVTANAIKNTFQGGVKVDMYVADWEQNRVNVEIAVMDTGTGMSSRKLDALFRDLEQVQSETTEMLEESLAPDSKKIEDDPAGEKRTLGLGLAVVSRVVRNMNGQLRLRSEEGKGSRFIIQLPFDLPDGNDSSLMSASSTPQTEGLSDAAQEVTLVEKGGAPAREGSGHLVRRDSADSVASKKSRKSMNSLSSGNSGRSDVDRLIEAIQEPLDGRPPSSSDRSRRTSQASRPSLEKRPSLEQRPNLEKRSTHTGNLPILPDKSRSRLAEMESKRRSQPTTLSVSSPGRAEVPGSGFPIRPVRMAEDETPPEPKDSDTVKSGIIGEVDESRPAIQEPLTADHMRVLVAEDDPVNSRIIKKRLEKLGHDIVLTVNGEECASLHGEHPSNFDVVLMDMQMPIVDGLTSTKMIRSYEKTHAADCLSRRAALNGRIPIIAVSASLEESKRQTYIDAGFDAWILKPISFPRLQELITGIVDPNVREEALYRPGDWERGGWFEGASPDMFEAQTEPSERIPNDYPSEELQDAAKSENPDAGDADSRQTEEQSRLRVTQKKERSQRLRASKSTPNLGRRSRSASEEGSGSSETVTGDPE</sequence>
<dbReference type="OrthoDB" id="2015534at2759"/>
<dbReference type="Gene3D" id="3.30.565.10">
    <property type="entry name" value="Histidine kinase-like ATPase, C-terminal domain"/>
    <property type="match status" value="1"/>
</dbReference>
<dbReference type="SMART" id="SM00388">
    <property type="entry name" value="HisKA"/>
    <property type="match status" value="1"/>
</dbReference>
<feature type="region of interest" description="Disordered" evidence="12">
    <location>
        <begin position="1"/>
        <end position="157"/>
    </location>
</feature>
<dbReference type="InterPro" id="IPR036097">
    <property type="entry name" value="HisK_dim/P_sf"/>
</dbReference>
<keyword evidence="2 11" id="KW-0597">Phosphoprotein</keyword>
<keyword evidence="3" id="KW-0716">Sensory transduction</keyword>
<dbReference type="Proteomes" id="UP000190776">
    <property type="component" value="Unassembled WGS sequence"/>
</dbReference>
<evidence type="ECO:0000313" key="16">
    <source>
        <dbReference type="EMBL" id="KAL0261437.1"/>
    </source>
</evidence>
<evidence type="ECO:0000256" key="4">
    <source>
        <dbReference type="ARBA" id="ARBA00022679"/>
    </source>
</evidence>
<dbReference type="EMBL" id="MSZU01000074">
    <property type="protein sequence ID" value="OMP88590.1"/>
    <property type="molecule type" value="Genomic_DNA"/>
</dbReference>
<dbReference type="FunFam" id="1.10.287.130:FF:000048">
    <property type="entry name" value="Sensor histidine kinase/response regulator"/>
    <property type="match status" value="1"/>
</dbReference>
<dbReference type="FunFam" id="3.30.450.270:FF:000002">
    <property type="entry name" value="Sensor histidine kinase/response regulator, putative"/>
    <property type="match status" value="1"/>
</dbReference>
<dbReference type="InterPro" id="IPR003661">
    <property type="entry name" value="HisK_dim/P_dom"/>
</dbReference>
<protein>
    <submittedName>
        <fullName evidence="17">Cyanobacterial phytochrome B</fullName>
    </submittedName>
</protein>
<feature type="compositionally biased region" description="Polar residues" evidence="12">
    <location>
        <begin position="186"/>
        <end position="202"/>
    </location>
</feature>
<proteinExistence type="predicted"/>
<keyword evidence="10" id="KW-0675">Receptor</keyword>
<feature type="compositionally biased region" description="Basic and acidic residues" evidence="12">
    <location>
        <begin position="1227"/>
        <end position="1242"/>
    </location>
</feature>
<dbReference type="STRING" id="420778.A0A1S8BLZ1"/>
<dbReference type="Gene3D" id="3.30.450.40">
    <property type="match status" value="1"/>
</dbReference>
<keyword evidence="19" id="KW-1185">Reference proteome</keyword>
<dbReference type="Pfam" id="PF00360">
    <property type="entry name" value="PHY"/>
    <property type="match status" value="1"/>
</dbReference>
<feature type="region of interest" description="Disordered" evidence="12">
    <location>
        <begin position="1084"/>
        <end position="1244"/>
    </location>
</feature>
<feature type="domain" description="Response regulatory" evidence="15">
    <location>
        <begin position="1268"/>
        <end position="1399"/>
    </location>
</feature>
<dbReference type="InterPro" id="IPR005467">
    <property type="entry name" value="His_kinase_dom"/>
</dbReference>
<evidence type="ECO:0000256" key="2">
    <source>
        <dbReference type="ARBA" id="ARBA00022553"/>
    </source>
</evidence>
<reference evidence="17 18" key="1">
    <citation type="submission" date="2017-01" db="EMBL/GenBank/DDBJ databases">
        <title>Draft genome sequence of Diplodia seriata F98.1, a fungal species involved in grapevine trunk diseases.</title>
        <authorList>
            <person name="Robert-Siegwald G."/>
            <person name="Vallet J."/>
            <person name="Abou-Mansour E."/>
            <person name="Xu J."/>
            <person name="Rey P."/>
            <person name="Bertsch C."/>
            <person name="Rego C."/>
            <person name="Larignon P."/>
            <person name="Fontaine F."/>
            <person name="Lebrun M.-H."/>
        </authorList>
    </citation>
    <scope>NUCLEOTIDE SEQUENCE [LARGE SCALE GENOMIC DNA]</scope>
    <source>
        <strain evidence="17 18">F98.1</strain>
    </source>
</reference>
<evidence type="ECO:0000256" key="11">
    <source>
        <dbReference type="PROSITE-ProRule" id="PRU00169"/>
    </source>
</evidence>
<evidence type="ECO:0000256" key="3">
    <source>
        <dbReference type="ARBA" id="ARBA00022606"/>
    </source>
</evidence>
<feature type="region of interest" description="Disordered" evidence="12">
    <location>
        <begin position="1430"/>
        <end position="1516"/>
    </location>
</feature>
<keyword evidence="6" id="KW-0418">Kinase</keyword>
<dbReference type="GO" id="GO:0009584">
    <property type="term" value="P:detection of visible light"/>
    <property type="evidence" value="ECO:0007669"/>
    <property type="project" value="InterPro"/>
</dbReference>
<dbReference type="SUPFAM" id="SSF55781">
    <property type="entry name" value="GAF domain-like"/>
    <property type="match status" value="2"/>
</dbReference>
<feature type="domain" description="Histidine kinase" evidence="14">
    <location>
        <begin position="811"/>
        <end position="1051"/>
    </location>
</feature>
<reference evidence="16 19" key="2">
    <citation type="submission" date="2024-02" db="EMBL/GenBank/DDBJ databases">
        <title>De novo assembly and annotation of 12 fungi associated with fruit tree decline syndrome in Ontario, Canada.</title>
        <authorList>
            <person name="Sulman M."/>
            <person name="Ellouze W."/>
            <person name="Ilyukhin E."/>
        </authorList>
    </citation>
    <scope>NUCLEOTIDE SEQUENCE [LARGE SCALE GENOMIC DNA]</scope>
    <source>
        <strain evidence="16 19">FDS-637</strain>
    </source>
</reference>
<evidence type="ECO:0000256" key="6">
    <source>
        <dbReference type="ARBA" id="ARBA00022777"/>
    </source>
</evidence>
<dbReference type="GO" id="GO:0009881">
    <property type="term" value="F:photoreceptor activity"/>
    <property type="evidence" value="ECO:0007669"/>
    <property type="project" value="UniProtKB-KW"/>
</dbReference>
<dbReference type="SMART" id="SM00387">
    <property type="entry name" value="HATPase_c"/>
    <property type="match status" value="1"/>
</dbReference>
<dbReference type="GO" id="GO:0006355">
    <property type="term" value="P:regulation of DNA-templated transcription"/>
    <property type="evidence" value="ECO:0007669"/>
    <property type="project" value="InterPro"/>
</dbReference>
<keyword evidence="7" id="KW-0067">ATP-binding</keyword>
<dbReference type="Pfam" id="PF08446">
    <property type="entry name" value="PAS_2"/>
    <property type="match status" value="1"/>
</dbReference>
<dbReference type="InterPro" id="IPR013654">
    <property type="entry name" value="PAS_2"/>
</dbReference>
<dbReference type="GO" id="GO:0005524">
    <property type="term" value="F:ATP binding"/>
    <property type="evidence" value="ECO:0007669"/>
    <property type="project" value="UniProtKB-KW"/>
</dbReference>
<comment type="caution">
    <text evidence="17">The sequence shown here is derived from an EMBL/GenBank/DDBJ whole genome shotgun (WGS) entry which is preliminary data.</text>
</comment>
<dbReference type="EMBL" id="JAJVCZ030000003">
    <property type="protein sequence ID" value="KAL0261437.1"/>
    <property type="molecule type" value="Genomic_DNA"/>
</dbReference>
<feature type="modified residue" description="4-aspartylphosphate" evidence="11">
    <location>
        <position position="1319"/>
    </location>
</feature>
<dbReference type="Proteomes" id="UP001430584">
    <property type="component" value="Unassembled WGS sequence"/>
</dbReference>
<evidence type="ECO:0000256" key="10">
    <source>
        <dbReference type="ARBA" id="ARBA00023170"/>
    </source>
</evidence>
<dbReference type="Pfam" id="PF01590">
    <property type="entry name" value="GAF"/>
    <property type="match status" value="1"/>
</dbReference>
<organism evidence="17 18">
    <name type="scientific">Diplodia seriata</name>
    <dbReference type="NCBI Taxonomy" id="420778"/>
    <lineage>
        <taxon>Eukaryota</taxon>
        <taxon>Fungi</taxon>
        <taxon>Dikarya</taxon>
        <taxon>Ascomycota</taxon>
        <taxon>Pezizomycotina</taxon>
        <taxon>Dothideomycetes</taxon>
        <taxon>Dothideomycetes incertae sedis</taxon>
        <taxon>Botryosphaeriales</taxon>
        <taxon>Botryosphaeriaceae</taxon>
        <taxon>Diplodia</taxon>
    </lineage>
</organism>
<evidence type="ECO:0000256" key="12">
    <source>
        <dbReference type="SAM" id="MobiDB-lite"/>
    </source>
</evidence>
<dbReference type="Gene3D" id="1.10.287.130">
    <property type="match status" value="1"/>
</dbReference>
<feature type="compositionally biased region" description="Polar residues" evidence="12">
    <location>
        <begin position="1"/>
        <end position="17"/>
    </location>
</feature>
<keyword evidence="1" id="KW-0600">Photoreceptor protein</keyword>
<dbReference type="GO" id="GO:0000155">
    <property type="term" value="F:phosphorelay sensor kinase activity"/>
    <property type="evidence" value="ECO:0007669"/>
    <property type="project" value="InterPro"/>
</dbReference>
<dbReference type="InterPro" id="IPR011006">
    <property type="entry name" value="CheY-like_superfamily"/>
</dbReference>
<evidence type="ECO:0000313" key="18">
    <source>
        <dbReference type="Proteomes" id="UP000190776"/>
    </source>
</evidence>
<name>A0A1S8BLZ1_9PEZI</name>
<dbReference type="CDD" id="cd00082">
    <property type="entry name" value="HisKA"/>
    <property type="match status" value="1"/>
</dbReference>
<evidence type="ECO:0000313" key="17">
    <source>
        <dbReference type="EMBL" id="OMP88590.1"/>
    </source>
</evidence>
<gene>
    <name evidence="17" type="ORF">BK809_0005309</name>
    <name evidence="16" type="ORF">SLS55_002867</name>
</gene>
<dbReference type="InterPro" id="IPR003594">
    <property type="entry name" value="HATPase_dom"/>
</dbReference>
<feature type="compositionally biased region" description="Low complexity" evidence="12">
    <location>
        <begin position="1140"/>
        <end position="1156"/>
    </location>
</feature>
<dbReference type="PANTHER" id="PTHR43065">
    <property type="entry name" value="SENSOR HISTIDINE KINASE"/>
    <property type="match status" value="1"/>
</dbReference>
<dbReference type="SUPFAM" id="SSF52172">
    <property type="entry name" value="CheY-like"/>
    <property type="match status" value="1"/>
</dbReference>
<evidence type="ECO:0000256" key="5">
    <source>
        <dbReference type="ARBA" id="ARBA00022741"/>
    </source>
</evidence>
<dbReference type="Gene3D" id="3.30.450.20">
    <property type="entry name" value="PAS domain"/>
    <property type="match status" value="1"/>
</dbReference>
<feature type="compositionally biased region" description="Basic and acidic residues" evidence="12">
    <location>
        <begin position="1186"/>
        <end position="1199"/>
    </location>
</feature>
<dbReference type="SUPFAM" id="SSF55874">
    <property type="entry name" value="ATPase domain of HSP90 chaperone/DNA topoisomerase II/histidine kinase"/>
    <property type="match status" value="1"/>
</dbReference>
<dbReference type="InterPro" id="IPR001789">
    <property type="entry name" value="Sig_transdc_resp-reg_receiver"/>
</dbReference>
<dbReference type="InterPro" id="IPR013515">
    <property type="entry name" value="Phytochrome_cen-reg"/>
</dbReference>
<keyword evidence="8" id="KW-0157">Chromophore</keyword>
<evidence type="ECO:0000259" key="13">
    <source>
        <dbReference type="PROSITE" id="PS50046"/>
    </source>
</evidence>
<evidence type="ECO:0000256" key="8">
    <source>
        <dbReference type="ARBA" id="ARBA00022991"/>
    </source>
</evidence>
<feature type="compositionally biased region" description="Polar residues" evidence="12">
    <location>
        <begin position="1112"/>
        <end position="1123"/>
    </location>
</feature>
<feature type="compositionally biased region" description="Polar residues" evidence="12">
    <location>
        <begin position="121"/>
        <end position="146"/>
    </location>
</feature>
<dbReference type="SMART" id="SM00448">
    <property type="entry name" value="REC"/>
    <property type="match status" value="1"/>
</dbReference>
<dbReference type="PRINTS" id="PR01033">
    <property type="entry name" value="PHYTOCHROME"/>
</dbReference>
<dbReference type="InterPro" id="IPR001294">
    <property type="entry name" value="Phytochrome"/>
</dbReference>
<dbReference type="Pfam" id="PF00512">
    <property type="entry name" value="HisKA"/>
    <property type="match status" value="1"/>
</dbReference>
<dbReference type="InterPro" id="IPR003018">
    <property type="entry name" value="GAF"/>
</dbReference>
<feature type="domain" description="Phytochrome chromophore attachment site" evidence="13">
    <location>
        <begin position="435"/>
        <end position="597"/>
    </location>
</feature>
<dbReference type="SUPFAM" id="SSF47384">
    <property type="entry name" value="Homodimeric domain of signal transducing histidine kinase"/>
    <property type="match status" value="1"/>
</dbReference>
<dbReference type="InterPro" id="IPR043150">
    <property type="entry name" value="Phytochrome_PHY_sf"/>
</dbReference>
<dbReference type="PANTHER" id="PTHR43065:SF10">
    <property type="entry name" value="PEROXIDE STRESS-ACTIVATED HISTIDINE KINASE MAK3"/>
    <property type="match status" value="1"/>
</dbReference>
<dbReference type="InterPro" id="IPR016132">
    <property type="entry name" value="Phyto_chromo_attachment"/>
</dbReference>
<dbReference type="Pfam" id="PF00072">
    <property type="entry name" value="Response_reg"/>
    <property type="match status" value="1"/>
</dbReference>
<evidence type="ECO:0000259" key="14">
    <source>
        <dbReference type="PROSITE" id="PS50109"/>
    </source>
</evidence>
<dbReference type="Gene3D" id="3.30.450.270">
    <property type="match status" value="1"/>
</dbReference>
<evidence type="ECO:0000256" key="1">
    <source>
        <dbReference type="ARBA" id="ARBA00022543"/>
    </source>
</evidence>
<dbReference type="InterPro" id="IPR035965">
    <property type="entry name" value="PAS-like_dom_sf"/>
</dbReference>
<dbReference type="PROSITE" id="PS50109">
    <property type="entry name" value="HIS_KIN"/>
    <property type="match status" value="1"/>
</dbReference>
<feature type="compositionally biased region" description="Basic and acidic residues" evidence="12">
    <location>
        <begin position="1449"/>
        <end position="1482"/>
    </location>
</feature>
<evidence type="ECO:0000313" key="19">
    <source>
        <dbReference type="Proteomes" id="UP001430584"/>
    </source>
</evidence>
<dbReference type="Pfam" id="PF02518">
    <property type="entry name" value="HATPase_c"/>
    <property type="match status" value="1"/>
</dbReference>
<dbReference type="PROSITE" id="PS50046">
    <property type="entry name" value="PHYTOCHROME_2"/>
    <property type="match status" value="1"/>
</dbReference>
<keyword evidence="4" id="KW-0808">Transferase</keyword>
<evidence type="ECO:0000259" key="15">
    <source>
        <dbReference type="PROSITE" id="PS50110"/>
    </source>
</evidence>
<dbReference type="PROSITE" id="PS50110">
    <property type="entry name" value="RESPONSE_REGULATORY"/>
    <property type="match status" value="1"/>
</dbReference>
<dbReference type="InterPro" id="IPR036890">
    <property type="entry name" value="HATPase_C_sf"/>
</dbReference>
<feature type="region of interest" description="Disordered" evidence="12">
    <location>
        <begin position="170"/>
        <end position="202"/>
    </location>
</feature>
<dbReference type="SUPFAM" id="SSF55785">
    <property type="entry name" value="PYP-like sensor domain (PAS domain)"/>
    <property type="match status" value="1"/>
</dbReference>
<dbReference type="InterPro" id="IPR029016">
    <property type="entry name" value="GAF-like_dom_sf"/>
</dbReference>
<keyword evidence="5" id="KW-0547">Nucleotide-binding</keyword>